<gene>
    <name evidence="2" type="ORF">UBAL3_95680135</name>
</gene>
<feature type="transmembrane region" description="Helical" evidence="1">
    <location>
        <begin position="113"/>
        <end position="134"/>
    </location>
</feature>
<feature type="transmembrane region" description="Helical" evidence="1">
    <location>
        <begin position="6"/>
        <end position="25"/>
    </location>
</feature>
<feature type="transmembrane region" description="Helical" evidence="1">
    <location>
        <begin position="46"/>
        <end position="65"/>
    </location>
</feature>
<evidence type="ECO:0008006" key="4">
    <source>
        <dbReference type="Google" id="ProtNLM"/>
    </source>
</evidence>
<accession>C6I0P4</accession>
<evidence type="ECO:0000256" key="1">
    <source>
        <dbReference type="SAM" id="Phobius"/>
    </source>
</evidence>
<proteinExistence type="predicted"/>
<name>C6I0P4_9BACT</name>
<evidence type="ECO:0000313" key="2">
    <source>
        <dbReference type="EMBL" id="EES51699.1"/>
    </source>
</evidence>
<keyword evidence="1" id="KW-0812">Transmembrane</keyword>
<protein>
    <recommendedName>
        <fullName evidence="4">DUF2231 domain-containing protein</fullName>
    </recommendedName>
</protein>
<reference evidence="2 3" key="1">
    <citation type="journal article" date="2009" name="Appl. Environ. Microbiol.">
        <title>Community genomic and proteomic analyses of chemoautotrophic iron-oxidizing "Leptospirillum rubarum" (Group II) and "Leptospirillum ferrodiazotrophum" (Group III) bacteria in acid mine drainage biofilms.</title>
        <authorList>
            <person name="Goltsman D.S."/>
            <person name="Denef V.J."/>
            <person name="Singer S.W."/>
            <person name="VerBerkmoes N.C."/>
            <person name="Lefsrud M."/>
            <person name="Mueller R.S."/>
            <person name="Dick G.J."/>
            <person name="Sun C.L."/>
            <person name="Wheeler K.E."/>
            <person name="Zemla A."/>
            <person name="Baker B.J."/>
            <person name="Hauser L."/>
            <person name="Land M."/>
            <person name="Shah M.B."/>
            <person name="Thelen M.P."/>
            <person name="Hettich R.L."/>
            <person name="Banfield J.F."/>
        </authorList>
    </citation>
    <scope>NUCLEOTIDE SEQUENCE [LARGE SCALE GENOMIC DNA]</scope>
</reference>
<organism evidence="2 3">
    <name type="scientific">Leptospirillum ferrodiazotrophum</name>
    <dbReference type="NCBI Taxonomy" id="412449"/>
    <lineage>
        <taxon>Bacteria</taxon>
        <taxon>Pseudomonadati</taxon>
        <taxon>Nitrospirota</taxon>
        <taxon>Nitrospiria</taxon>
        <taxon>Nitrospirales</taxon>
        <taxon>Nitrospiraceae</taxon>
        <taxon>Leptospirillum</taxon>
    </lineage>
</organism>
<feature type="transmembrane region" description="Helical" evidence="1">
    <location>
        <begin position="71"/>
        <end position="93"/>
    </location>
</feature>
<dbReference type="AlphaFoldDB" id="C6I0P4"/>
<keyword evidence="3" id="KW-1185">Reference proteome</keyword>
<keyword evidence="1" id="KW-0472">Membrane</keyword>
<dbReference type="Proteomes" id="UP000009374">
    <property type="component" value="Unassembled WGS sequence"/>
</dbReference>
<dbReference type="EMBL" id="GG693887">
    <property type="protein sequence ID" value="EES51699.1"/>
    <property type="molecule type" value="Genomic_DNA"/>
</dbReference>
<evidence type="ECO:0000313" key="3">
    <source>
        <dbReference type="Proteomes" id="UP000009374"/>
    </source>
</evidence>
<sequence length="154" mass="16444">MASPFLFHPLAVHLALSLGLLSAVVELLPSLKRTVPPRIQKRALELTLLFLSLALFTGVESFATIKERHIPLPLVATIHGVIATSGGVLFLLLWLLTKKVGERSPRAFPSRQIIAGGGLLALLAAATLGGHLVYNDRLGTSHMTDPPSLAPPPR</sequence>
<keyword evidence="1" id="KW-1133">Transmembrane helix</keyword>